<dbReference type="Pfam" id="PF11776">
    <property type="entry name" value="RcnB"/>
    <property type="match status" value="1"/>
</dbReference>
<evidence type="ECO:0000313" key="4">
    <source>
        <dbReference type="Proteomes" id="UP000249493"/>
    </source>
</evidence>
<organism evidence="3 4">
    <name type="scientific">Pseudomonas fluorescens</name>
    <dbReference type="NCBI Taxonomy" id="294"/>
    <lineage>
        <taxon>Bacteria</taxon>
        <taxon>Pseudomonadati</taxon>
        <taxon>Pseudomonadota</taxon>
        <taxon>Gammaproteobacteria</taxon>
        <taxon>Pseudomonadales</taxon>
        <taxon>Pseudomonadaceae</taxon>
        <taxon>Pseudomonas</taxon>
    </lineage>
</organism>
<reference evidence="3 4" key="1">
    <citation type="submission" date="2018-06" db="EMBL/GenBank/DDBJ databases">
        <authorList>
            <person name="Zhirakovskaya E."/>
        </authorList>
    </citation>
    <scope>NUCLEOTIDE SEQUENCE [LARGE SCALE GENOMIC DNA]</scope>
    <source>
        <strain evidence="3 4">LY3</strain>
    </source>
</reference>
<evidence type="ECO:0000256" key="1">
    <source>
        <dbReference type="SAM" id="MobiDB-lite"/>
    </source>
</evidence>
<accession>A0A327N8G8</accession>
<dbReference type="AlphaFoldDB" id="A0A327N8G8"/>
<keyword evidence="2" id="KW-0732">Signal</keyword>
<gene>
    <name evidence="3" type="ORF">DOZ80_13565</name>
</gene>
<sequence>MKMSKRLMASLGVLLLGATLHANADQHDDHGHYDNHGDYHGDDHRVPQDYHRGGPPPRDFAPVRQAIHDNHVYFVRGAPPPPGVIVVRGRPLPRGYYGERLDNRALSRLPYYPGYEWRRAGADVVLIAAGTGIVYEVLQGVLY</sequence>
<evidence type="ECO:0008006" key="5">
    <source>
        <dbReference type="Google" id="ProtNLM"/>
    </source>
</evidence>
<dbReference type="Proteomes" id="UP000249493">
    <property type="component" value="Unassembled WGS sequence"/>
</dbReference>
<feature type="signal peptide" evidence="2">
    <location>
        <begin position="1"/>
        <end position="24"/>
    </location>
</feature>
<evidence type="ECO:0000256" key="2">
    <source>
        <dbReference type="SAM" id="SignalP"/>
    </source>
</evidence>
<name>A0A327N8G8_PSEFL</name>
<evidence type="ECO:0000313" key="3">
    <source>
        <dbReference type="EMBL" id="RAI70599.1"/>
    </source>
</evidence>
<feature type="region of interest" description="Disordered" evidence="1">
    <location>
        <begin position="27"/>
        <end position="46"/>
    </location>
</feature>
<dbReference type="EMBL" id="QLIN01000004">
    <property type="protein sequence ID" value="RAI70599.1"/>
    <property type="molecule type" value="Genomic_DNA"/>
</dbReference>
<dbReference type="NCBIfam" id="NF040487">
    <property type="entry name" value="T3SS_CigR_fam"/>
    <property type="match status" value="1"/>
</dbReference>
<dbReference type="InterPro" id="IPR024572">
    <property type="entry name" value="RcnB"/>
</dbReference>
<feature type="chain" id="PRO_5016300446" description="CigR" evidence="2">
    <location>
        <begin position="25"/>
        <end position="143"/>
    </location>
</feature>
<comment type="caution">
    <text evidence="3">The sequence shown here is derived from an EMBL/GenBank/DDBJ whole genome shotgun (WGS) entry which is preliminary data.</text>
</comment>
<protein>
    <recommendedName>
        <fullName evidence="5">CigR</fullName>
    </recommendedName>
</protein>
<dbReference type="Gene3D" id="3.10.450.160">
    <property type="entry name" value="inner membrane protein cigr"/>
    <property type="match status" value="1"/>
</dbReference>
<proteinExistence type="predicted"/>
<dbReference type="RefSeq" id="WP_111283340.1">
    <property type="nucleotide sequence ID" value="NZ_QLIN01000004.1"/>
</dbReference>